<dbReference type="Proteomes" id="UP001258315">
    <property type="component" value="Unassembled WGS sequence"/>
</dbReference>
<protein>
    <recommendedName>
        <fullName evidence="3">Glutamate/phenylalanine/leucine/valine dehydrogenase C-terminal domain-containing protein</fullName>
    </recommendedName>
</protein>
<evidence type="ECO:0008006" key="3">
    <source>
        <dbReference type="Google" id="ProtNLM"/>
    </source>
</evidence>
<accession>A0ABU3H1U3</accession>
<sequence>MSGLKNLSHVSFGRINRRFEENSNLNIVNMVEGITGVSLTPLQRETIIKGASELELVNSGLEDTMIRSYHEIRETLRNNPEAKTLRVAAFVGAINKIAVSYQNLGVWP</sequence>
<comment type="caution">
    <text evidence="1">The sequence shown here is derived from an EMBL/GenBank/DDBJ whole genome shotgun (WGS) entry which is preliminary data.</text>
</comment>
<name>A0ABU3H1U3_9SPHI</name>
<evidence type="ECO:0000313" key="2">
    <source>
        <dbReference type="Proteomes" id="UP001258315"/>
    </source>
</evidence>
<evidence type="ECO:0000313" key="1">
    <source>
        <dbReference type="EMBL" id="MDT3405651.1"/>
    </source>
</evidence>
<dbReference type="EMBL" id="JAVLVU010000001">
    <property type="protein sequence ID" value="MDT3405651.1"/>
    <property type="molecule type" value="Genomic_DNA"/>
</dbReference>
<dbReference type="Gene3D" id="3.40.50.720">
    <property type="entry name" value="NAD(P)-binding Rossmann-like Domain"/>
    <property type="match status" value="1"/>
</dbReference>
<gene>
    <name evidence="1" type="ORF">QE417_004723</name>
</gene>
<proteinExistence type="predicted"/>
<organism evidence="1 2">
    <name type="scientific">Mucilaginibacter terrae</name>
    <dbReference type="NCBI Taxonomy" id="1955052"/>
    <lineage>
        <taxon>Bacteria</taxon>
        <taxon>Pseudomonadati</taxon>
        <taxon>Bacteroidota</taxon>
        <taxon>Sphingobacteriia</taxon>
        <taxon>Sphingobacteriales</taxon>
        <taxon>Sphingobacteriaceae</taxon>
        <taxon>Mucilaginibacter</taxon>
    </lineage>
</organism>
<reference evidence="2" key="1">
    <citation type="submission" date="2023-07" db="EMBL/GenBank/DDBJ databases">
        <title>Functional and genomic diversity of the sorghum phyllosphere microbiome.</title>
        <authorList>
            <person name="Shade A."/>
        </authorList>
    </citation>
    <scope>NUCLEOTIDE SEQUENCE [LARGE SCALE GENOMIC DNA]</scope>
    <source>
        <strain evidence="2">SORGH_AS_0422</strain>
    </source>
</reference>
<keyword evidence="2" id="KW-1185">Reference proteome</keyword>